<dbReference type="InterPro" id="IPR001680">
    <property type="entry name" value="WD40_rpt"/>
</dbReference>
<evidence type="ECO:0000256" key="3">
    <source>
        <dbReference type="ARBA" id="ARBA00022574"/>
    </source>
</evidence>
<evidence type="ECO:0000256" key="6">
    <source>
        <dbReference type="ARBA" id="ARBA00038366"/>
    </source>
</evidence>
<feature type="repeat" description="WD" evidence="8">
    <location>
        <begin position="317"/>
        <end position="358"/>
    </location>
</feature>
<feature type="repeat" description="WD" evidence="8">
    <location>
        <begin position="231"/>
        <end position="272"/>
    </location>
</feature>
<gene>
    <name evidence="9" type="ORF">BEMITA_LOCUS7366</name>
</gene>
<dbReference type="GO" id="GO:0030833">
    <property type="term" value="P:regulation of actin filament polymerization"/>
    <property type="evidence" value="ECO:0007669"/>
    <property type="project" value="UniProtKB-ARBA"/>
</dbReference>
<dbReference type="PRINTS" id="PR00320">
    <property type="entry name" value="GPROTEINBRPT"/>
</dbReference>
<organism evidence="9 10">
    <name type="scientific">Bemisia tabaci</name>
    <name type="common">Sweetpotato whitefly</name>
    <name type="synonym">Aleurodes tabaci</name>
    <dbReference type="NCBI Taxonomy" id="7038"/>
    <lineage>
        <taxon>Eukaryota</taxon>
        <taxon>Metazoa</taxon>
        <taxon>Ecdysozoa</taxon>
        <taxon>Arthropoda</taxon>
        <taxon>Hexapoda</taxon>
        <taxon>Insecta</taxon>
        <taxon>Pterygota</taxon>
        <taxon>Neoptera</taxon>
        <taxon>Paraneoptera</taxon>
        <taxon>Hemiptera</taxon>
        <taxon>Sternorrhyncha</taxon>
        <taxon>Aleyrodoidea</taxon>
        <taxon>Aleyrodidae</taxon>
        <taxon>Aleyrodinae</taxon>
        <taxon>Bemisia</taxon>
    </lineage>
</organism>
<name>A0A9P0ABW5_BEMTA</name>
<dbReference type="GO" id="GO:0045214">
    <property type="term" value="P:sarcomere organization"/>
    <property type="evidence" value="ECO:0007669"/>
    <property type="project" value="TreeGrafter"/>
</dbReference>
<dbReference type="Pfam" id="PF00400">
    <property type="entry name" value="WD40"/>
    <property type="match status" value="8"/>
</dbReference>
<evidence type="ECO:0000256" key="1">
    <source>
        <dbReference type="ARBA" id="ARBA00004496"/>
    </source>
</evidence>
<dbReference type="PANTHER" id="PTHR19856:SF0">
    <property type="entry name" value="WD REPEAT-CONTAINING PROTEIN 1"/>
    <property type="match status" value="1"/>
</dbReference>
<feature type="repeat" description="WD" evidence="8">
    <location>
        <begin position="185"/>
        <end position="217"/>
    </location>
</feature>
<dbReference type="GO" id="GO:0030834">
    <property type="term" value="P:regulation of actin filament depolymerization"/>
    <property type="evidence" value="ECO:0007669"/>
    <property type="project" value="UniProtKB-ARBA"/>
</dbReference>
<dbReference type="InterPro" id="IPR015943">
    <property type="entry name" value="WD40/YVTN_repeat-like_dom_sf"/>
</dbReference>
<dbReference type="GO" id="GO:0030864">
    <property type="term" value="C:cortical actin cytoskeleton"/>
    <property type="evidence" value="ECO:0007669"/>
    <property type="project" value="TreeGrafter"/>
</dbReference>
<keyword evidence="10" id="KW-1185">Reference proteome</keyword>
<keyword evidence="5" id="KW-0009">Actin-binding</keyword>
<feature type="repeat" description="WD" evidence="8">
    <location>
        <begin position="54"/>
        <end position="95"/>
    </location>
</feature>
<dbReference type="InterPro" id="IPR020472">
    <property type="entry name" value="WD40_PAC1"/>
</dbReference>
<dbReference type="InterPro" id="IPR036322">
    <property type="entry name" value="WD40_repeat_dom_sf"/>
</dbReference>
<dbReference type="EMBL" id="OU963865">
    <property type="protein sequence ID" value="CAH0388454.1"/>
    <property type="molecule type" value="Genomic_DNA"/>
</dbReference>
<dbReference type="InterPro" id="IPR019775">
    <property type="entry name" value="WD40_repeat_CS"/>
</dbReference>
<comment type="subcellular location">
    <subcellularLocation>
        <location evidence="1">Cytoplasm</location>
    </subcellularLocation>
</comment>
<dbReference type="GO" id="GO:0051015">
    <property type="term" value="F:actin filament binding"/>
    <property type="evidence" value="ECO:0007669"/>
    <property type="project" value="TreeGrafter"/>
</dbReference>
<dbReference type="Gene3D" id="2.130.10.10">
    <property type="entry name" value="YVTN repeat-like/Quinoprotein amine dehydrogenase"/>
    <property type="match status" value="2"/>
</dbReference>
<dbReference type="PROSITE" id="PS00678">
    <property type="entry name" value="WD_REPEATS_1"/>
    <property type="match status" value="3"/>
</dbReference>
<evidence type="ECO:0000313" key="9">
    <source>
        <dbReference type="EMBL" id="CAH0388454.1"/>
    </source>
</evidence>
<evidence type="ECO:0000256" key="8">
    <source>
        <dbReference type="PROSITE-ProRule" id="PRU00221"/>
    </source>
</evidence>
<dbReference type="FunFam" id="2.130.10.10:FF:000097">
    <property type="entry name" value="WD repeat domain 1"/>
    <property type="match status" value="1"/>
</dbReference>
<reference evidence="9" key="1">
    <citation type="submission" date="2021-12" db="EMBL/GenBank/DDBJ databases">
        <authorList>
            <person name="King R."/>
        </authorList>
    </citation>
    <scope>NUCLEOTIDE SEQUENCE</scope>
</reference>
<keyword evidence="3 8" id="KW-0853">WD repeat</keyword>
<proteinExistence type="inferred from homology"/>
<dbReference type="AlphaFoldDB" id="A0A9P0ABW5"/>
<protein>
    <recommendedName>
        <fullName evidence="7">Actin-interacting protein 1</fullName>
    </recommendedName>
</protein>
<sequence>MSYSNKSIYAALPKTERGNPIVLGGDPKGKNFLYTNGNSVIIRNIENPAIADVYTEHSYTVNVAKYSPSGFYIASGDVSGRVRIWDTVNKEHLLKNEFTPLGGPIKDIAWSFDNARMVAVGEGRERFGHVFMSDTGTSVGVISGQSKRINSCDFRPKRPFKIVTGSEDNTVAIFDGLPFKFSRTKQDHSRFVQTVRYSPNGDIFASGGFDGKVFLYDGATETCDLISELGSPAHKGGVYAVSWKPDGKQLLTASGDKTCKIWDVETKQVVTEFVMGTQVDDQQVSCLWQGDYLLSVSLSGFISYLDINNPSKPIRIVKGHKNPITILEVSSDKKTVYTGSHDGYITSWNTKTGENDRIEGDGHGNLITGIKVSKDSLYTCGIDDSLRKIDVSEGRYVSIVSKLTSQPLGMDVYEDIVVVATVKELTVFQGNQKASSLSISYEPSSVAINKKYQFVAVGGSTDDKVHIYKLDGVNLSPVTECSHLGAITAVSFSPDGEYLVAADCYRKVIPYKVPEFQLAHNKEWGFHNARVDCVAWSPNSRQVASGSLDTSIIIWSLDHPAKHTIIKNAHPQSNITSVAWLDDETVISVGRDCNTKIWEVAPIS</sequence>
<dbReference type="FunFam" id="2.130.10.10:FF:000167">
    <property type="entry name" value="Actin-interacting protein 1"/>
    <property type="match status" value="1"/>
</dbReference>
<dbReference type="GO" id="GO:0030042">
    <property type="term" value="P:actin filament depolymerization"/>
    <property type="evidence" value="ECO:0007669"/>
    <property type="project" value="TreeGrafter"/>
</dbReference>
<evidence type="ECO:0000256" key="7">
    <source>
        <dbReference type="ARBA" id="ARBA00067845"/>
    </source>
</evidence>
<dbReference type="SMART" id="SM00320">
    <property type="entry name" value="WD40"/>
    <property type="match status" value="10"/>
</dbReference>
<dbReference type="Proteomes" id="UP001152759">
    <property type="component" value="Chromosome 4"/>
</dbReference>
<dbReference type="PROSITE" id="PS50294">
    <property type="entry name" value="WD_REPEATS_REGION"/>
    <property type="match status" value="5"/>
</dbReference>
<evidence type="ECO:0000313" key="10">
    <source>
        <dbReference type="Proteomes" id="UP001152759"/>
    </source>
</evidence>
<dbReference type="SUPFAM" id="SSF50978">
    <property type="entry name" value="WD40 repeat-like"/>
    <property type="match status" value="2"/>
</dbReference>
<dbReference type="PANTHER" id="PTHR19856">
    <property type="entry name" value="WD-REPEATCONTAINING PROTEIN WDR1"/>
    <property type="match status" value="1"/>
</dbReference>
<evidence type="ECO:0000256" key="2">
    <source>
        <dbReference type="ARBA" id="ARBA00022490"/>
    </source>
</evidence>
<dbReference type="KEGG" id="btab:109037117"/>
<comment type="similarity">
    <text evidence="6">Belongs to the WD repeat AIP1 family.</text>
</comment>
<keyword evidence="2" id="KW-0963">Cytoplasm</keyword>
<evidence type="ECO:0000256" key="5">
    <source>
        <dbReference type="ARBA" id="ARBA00023203"/>
    </source>
</evidence>
<dbReference type="CDD" id="cd00200">
    <property type="entry name" value="WD40"/>
    <property type="match status" value="1"/>
</dbReference>
<keyword evidence="4" id="KW-0677">Repeat</keyword>
<feature type="repeat" description="WD" evidence="8">
    <location>
        <begin position="527"/>
        <end position="558"/>
    </location>
</feature>
<accession>A0A9P0ABW5</accession>
<dbReference type="PROSITE" id="PS50082">
    <property type="entry name" value="WD_REPEATS_2"/>
    <property type="match status" value="5"/>
</dbReference>
<dbReference type="GO" id="GO:0040011">
    <property type="term" value="P:locomotion"/>
    <property type="evidence" value="ECO:0007669"/>
    <property type="project" value="TreeGrafter"/>
</dbReference>
<evidence type="ECO:0000256" key="4">
    <source>
        <dbReference type="ARBA" id="ARBA00022737"/>
    </source>
</evidence>